<name>A0A8S5RU96_9CAUD</name>
<organism evidence="1">
    <name type="scientific">Ackermannviridae sp</name>
    <dbReference type="NCBI Taxonomy" id="2831612"/>
    <lineage>
        <taxon>Viruses</taxon>
        <taxon>Duplodnaviria</taxon>
        <taxon>Heunggongvirae</taxon>
        <taxon>Uroviricota</taxon>
        <taxon>Caudoviricetes</taxon>
        <taxon>Pantevenvirales</taxon>
        <taxon>Ackermannviridae</taxon>
    </lineage>
</organism>
<protein>
    <submittedName>
        <fullName evidence="1">Uncharacterized protein</fullName>
    </submittedName>
</protein>
<dbReference type="EMBL" id="BK056117">
    <property type="protein sequence ID" value="DAF08409.1"/>
    <property type="molecule type" value="Genomic_DNA"/>
</dbReference>
<sequence>MSYYYNIKQIYMRTLQQYINESKNTETISKIRKVFFDRSGNNGYFDEINLSSGVLTIRVEDGKNNETRFFPWFDMVKLRNEFKVKKLIIESNYGVRIDLDSNGTIEDIEIEYINNKSFGKLDIRGLKKINKVTLKGQILVSSYGAISPRAESDYKINFDYQSGTCKNPGELESINNIFKDAKKLVFSSNSAFFANIKIDNYLINLAKDFGYNVGDEEASKIQKILNQLPKDIPIAPDYDHPDNSYIVGKKIKAAPEGFRLPPNKTFKNIYTTK</sequence>
<evidence type="ECO:0000313" key="1">
    <source>
        <dbReference type="EMBL" id="DAF08409.1"/>
    </source>
</evidence>
<proteinExistence type="predicted"/>
<accession>A0A8S5RU96</accession>
<reference evidence="1" key="1">
    <citation type="journal article" date="2021" name="Proc. Natl. Acad. Sci. U.S.A.">
        <title>A Catalog of Tens of Thousands of Viruses from Human Metagenomes Reveals Hidden Associations with Chronic Diseases.</title>
        <authorList>
            <person name="Tisza M.J."/>
            <person name="Buck C.B."/>
        </authorList>
    </citation>
    <scope>NUCLEOTIDE SEQUENCE</scope>
    <source>
        <strain evidence="1">Ctjp727</strain>
    </source>
</reference>